<feature type="transmembrane region" description="Helical" evidence="1">
    <location>
        <begin position="12"/>
        <end position="32"/>
    </location>
</feature>
<keyword evidence="1" id="KW-0472">Membrane</keyword>
<dbReference type="EMBL" id="QOVW01000021">
    <property type="protein sequence ID" value="RDB36861.1"/>
    <property type="molecule type" value="Genomic_DNA"/>
</dbReference>
<evidence type="ECO:0000313" key="2">
    <source>
        <dbReference type="EMBL" id="RDB36861.1"/>
    </source>
</evidence>
<comment type="caution">
    <text evidence="2">The sequence shown here is derived from an EMBL/GenBank/DDBJ whole genome shotgun (WGS) entry which is preliminary data.</text>
</comment>
<gene>
    <name evidence="2" type="ORF">DCC88_02975</name>
</gene>
<reference evidence="2" key="1">
    <citation type="submission" date="2018-04" db="EMBL/GenBank/DDBJ databases">
        <title>Draft genome sequence of the Candidatus Spirobacillus cienkowskii, a pathogen of freshwater Daphnia species, reconstructed from hemolymph metagenomic reads.</title>
        <authorList>
            <person name="Bresciani L."/>
            <person name="Lemos L.N."/>
            <person name="Wale N."/>
            <person name="Lin J.Y."/>
            <person name="Fernandes G.R."/>
            <person name="Duffy M.A."/>
            <person name="Rodrigues J.M."/>
        </authorList>
    </citation>
    <scope>NUCLEOTIDE SEQUENCE [LARGE SCALE GENOMIC DNA]</scope>
    <source>
        <strain evidence="2">Binning01</strain>
    </source>
</reference>
<evidence type="ECO:0000256" key="1">
    <source>
        <dbReference type="SAM" id="Phobius"/>
    </source>
</evidence>
<evidence type="ECO:0000313" key="3">
    <source>
        <dbReference type="Proteomes" id="UP000253934"/>
    </source>
</evidence>
<dbReference type="AlphaFoldDB" id="A0A369KQG2"/>
<feature type="transmembrane region" description="Helical" evidence="1">
    <location>
        <begin position="59"/>
        <end position="78"/>
    </location>
</feature>
<organism evidence="2 3">
    <name type="scientific">Spirobacillus cienkowskii</name>
    <dbReference type="NCBI Taxonomy" id="495820"/>
    <lineage>
        <taxon>Bacteria</taxon>
        <taxon>Pseudomonadati</taxon>
        <taxon>Bdellovibrionota</taxon>
        <taxon>Oligoflexia</taxon>
        <taxon>Silvanigrellales</taxon>
        <taxon>Spirobacillus</taxon>
    </lineage>
</organism>
<accession>A0A369KQG2</accession>
<keyword evidence="1" id="KW-1133">Transmembrane helix</keyword>
<name>A0A369KQG2_9BACT</name>
<keyword evidence="3" id="KW-1185">Reference proteome</keyword>
<keyword evidence="1" id="KW-0812">Transmembrane</keyword>
<sequence length="126" mass="14360">MLLKLKVKVSRFFLYMIAICLHFSSAVVFAAADDVAAKNEKWNTAITDLTSTIRTMSPTFFLLGLVFLLATAGAWIWFPKIRQQTRWVWGSIMLIIFVYFVGSYFADPIKSTFEAVLDPIGWINPK</sequence>
<dbReference type="Proteomes" id="UP000253934">
    <property type="component" value="Unassembled WGS sequence"/>
</dbReference>
<feature type="transmembrane region" description="Helical" evidence="1">
    <location>
        <begin position="87"/>
        <end position="106"/>
    </location>
</feature>
<proteinExistence type="predicted"/>
<protein>
    <submittedName>
        <fullName evidence="2">Uncharacterized protein</fullName>
    </submittedName>
</protein>